<comment type="caution">
    <text evidence="4">The sequence shown here is derived from an EMBL/GenBank/DDBJ whole genome shotgun (WGS) entry which is preliminary data.</text>
</comment>
<gene>
    <name evidence="4" type="ORF">AFUS01_LOCUS32335</name>
</gene>
<protein>
    <recommendedName>
        <fullName evidence="3">GRIP domain-containing protein</fullName>
    </recommendedName>
</protein>
<dbReference type="OrthoDB" id="5848685at2759"/>
<feature type="compositionally biased region" description="Polar residues" evidence="2">
    <location>
        <begin position="221"/>
        <end position="239"/>
    </location>
</feature>
<reference evidence="4" key="1">
    <citation type="submission" date="2021-06" db="EMBL/GenBank/DDBJ databases">
        <authorList>
            <person name="Hodson N. C."/>
            <person name="Mongue J. A."/>
            <person name="Jaron S. K."/>
        </authorList>
    </citation>
    <scope>NUCLEOTIDE SEQUENCE</scope>
</reference>
<dbReference type="PANTHER" id="PTHR23159:SF31">
    <property type="entry name" value="CENTROSOME-ASSOCIATED PROTEIN CEP250 ISOFORM X1"/>
    <property type="match status" value="1"/>
</dbReference>
<feature type="region of interest" description="Disordered" evidence="2">
    <location>
        <begin position="219"/>
        <end position="239"/>
    </location>
</feature>
<feature type="compositionally biased region" description="Polar residues" evidence="2">
    <location>
        <begin position="39"/>
        <end position="54"/>
    </location>
</feature>
<dbReference type="PROSITE" id="PS50913">
    <property type="entry name" value="GRIP"/>
    <property type="match status" value="1"/>
</dbReference>
<feature type="coiled-coil region" evidence="1">
    <location>
        <begin position="333"/>
        <end position="395"/>
    </location>
</feature>
<dbReference type="Proteomes" id="UP000708208">
    <property type="component" value="Unassembled WGS sequence"/>
</dbReference>
<dbReference type="InterPro" id="IPR000237">
    <property type="entry name" value="GRIP_dom"/>
</dbReference>
<evidence type="ECO:0000259" key="3">
    <source>
        <dbReference type="PROSITE" id="PS50913"/>
    </source>
</evidence>
<evidence type="ECO:0000256" key="1">
    <source>
        <dbReference type="SAM" id="Coils"/>
    </source>
</evidence>
<feature type="compositionally biased region" description="Polar residues" evidence="2">
    <location>
        <begin position="70"/>
        <end position="89"/>
    </location>
</feature>
<dbReference type="SMART" id="SM00755">
    <property type="entry name" value="Grip"/>
    <property type="match status" value="1"/>
</dbReference>
<name>A0A8J2PP82_9HEXA</name>
<feature type="coiled-coil region" evidence="1">
    <location>
        <begin position="893"/>
        <end position="934"/>
    </location>
</feature>
<evidence type="ECO:0000256" key="2">
    <source>
        <dbReference type="SAM" id="MobiDB-lite"/>
    </source>
</evidence>
<dbReference type="PANTHER" id="PTHR23159">
    <property type="entry name" value="CENTROSOMAL PROTEIN 2"/>
    <property type="match status" value="1"/>
</dbReference>
<proteinExistence type="predicted"/>
<sequence>MFANLKKKIEEEVGDLSRLTSPINLAGALGDRRVGGSTQGTNTPNLGSRQSSVASLIDIGPDRPVGQSRPHASNAGQSSQSQRDASNEELQQMKKVNADLKLKLDNLKKSYEEKLQNQETDFAWKYNTKEDELAQLRNERDRFKDQIKSVESGWQDKYVRVVTELENLEGLSKQENAKVKHLLLNTQNDLQSALVKVAQLESDAKNRKDRDNVNLWLATEGFNNGGQPPTNASNELSDSVSKQALEDTNQGYLKKIGELEEQNKDLSDKLRDLESTSSHLTKDYDNLVAEHTKTKDNFASLQGELLSLQNSFSDMKNQHQSLQSLEEQRLKEIQTSQLTLDNLKKAHAQSRQELEAARLIISELKSSSSLNDREISTLKSENSELRINLEKANVIAVENAKSLQAAEQSLIVLDNESNSEPTIDQTKLDKLTEDFEALKQLLNESQDVIKVLTNDKNELSGIVDSLHRQHEQEIETLRVKLSEEQELQLQIPKTQQRVAELEERLENIISENKSLHITIKELQKLQGERDELVKLQMKLIDFKKESTKVMKISNEETHMIAGDSIDELAKFTGLVLQKLKVYTKLDEEMKAIKDDASREVNNLQTKTSELISATLRDLKETQLKLEEQTNKSNELNRDLQSARKRVSILETNLVESKQSLEDKSNQIDKLTAMVKEERKQSQDVAKTKEELVSQLRNAKETEKSQQTKLSELGQELEMTKTKVSQFEEEISKTKEELLLRQYQSSQEESANVAKLKKLLEEQKFNYERKLDDLKKETQILHSELKTEKKQSGQYQQEQQSIINQLDQANTLKIQNEEEIRILMEKNHELTSDVVQLKSSSANSQSENVNLIARIEELNSLLGKQKEEGEQRVGDIQSEVNSLKDIMNKQEIIATEEASKNTQLRRDLNEAQTQLIELKSQIIKLQDEKDLIDSQIEEMSVHKALAEEEAKSAMDRSSDLYNEVTELKKSLKTSRQQLSEVKKSLHKELKNDVGNSSASNVNPSPNVAHMEEVSLRDALHGDTHTPYSEVNFMYLRSVLFKYLTASDPQVAANLIRVVATLLELKPEEEKLLRDTQDSQSSWFNSLIKK</sequence>
<dbReference type="Pfam" id="PF01465">
    <property type="entry name" value="GRIP"/>
    <property type="match status" value="1"/>
</dbReference>
<feature type="coiled-coil region" evidence="1">
    <location>
        <begin position="428"/>
        <end position="545"/>
    </location>
</feature>
<evidence type="ECO:0000313" key="5">
    <source>
        <dbReference type="Proteomes" id="UP000708208"/>
    </source>
</evidence>
<organism evidence="4 5">
    <name type="scientific">Allacma fusca</name>
    <dbReference type="NCBI Taxonomy" id="39272"/>
    <lineage>
        <taxon>Eukaryota</taxon>
        <taxon>Metazoa</taxon>
        <taxon>Ecdysozoa</taxon>
        <taxon>Arthropoda</taxon>
        <taxon>Hexapoda</taxon>
        <taxon>Collembola</taxon>
        <taxon>Symphypleona</taxon>
        <taxon>Sminthuridae</taxon>
        <taxon>Allacma</taxon>
    </lineage>
</organism>
<accession>A0A8J2PP82</accession>
<feature type="domain" description="GRIP" evidence="3">
    <location>
        <begin position="1024"/>
        <end position="1074"/>
    </location>
</feature>
<keyword evidence="1" id="KW-0175">Coiled coil</keyword>
<feature type="region of interest" description="Disordered" evidence="2">
    <location>
        <begin position="27"/>
        <end position="89"/>
    </location>
</feature>
<dbReference type="AlphaFoldDB" id="A0A8J2PP82"/>
<evidence type="ECO:0000313" key="4">
    <source>
        <dbReference type="EMBL" id="CAG7822041.1"/>
    </source>
</evidence>
<dbReference type="EMBL" id="CAJVCH010525177">
    <property type="protein sequence ID" value="CAG7822041.1"/>
    <property type="molecule type" value="Genomic_DNA"/>
</dbReference>
<feature type="coiled-coil region" evidence="1">
    <location>
        <begin position="586"/>
        <end position="790"/>
    </location>
</feature>
<keyword evidence="5" id="KW-1185">Reference proteome</keyword>
<feature type="coiled-coil region" evidence="1">
    <location>
        <begin position="242"/>
        <end position="290"/>
    </location>
</feature>